<keyword evidence="2" id="KW-1185">Reference proteome</keyword>
<evidence type="ECO:0000313" key="1">
    <source>
        <dbReference type="EMBL" id="KZT40395.1"/>
    </source>
</evidence>
<sequence length="95" mass="10426">MEPSPGLRNTVMALTLFIPLSGIRTGATGLGLSLNFRRTPFVQVLVETSLHQSFYVVLFNFKVQLFFTVRRESFPDEVNAARSAPSSCSLACSLA</sequence>
<accession>A0A166F8M7</accession>
<evidence type="ECO:0000313" key="2">
    <source>
        <dbReference type="Proteomes" id="UP000076798"/>
    </source>
</evidence>
<proteinExistence type="predicted"/>
<dbReference type="EMBL" id="KV428033">
    <property type="protein sequence ID" value="KZT40395.1"/>
    <property type="molecule type" value="Genomic_DNA"/>
</dbReference>
<dbReference type="AlphaFoldDB" id="A0A166F8M7"/>
<organism evidence="1 2">
    <name type="scientific">Sistotremastrum suecicum HHB10207 ss-3</name>
    <dbReference type="NCBI Taxonomy" id="1314776"/>
    <lineage>
        <taxon>Eukaryota</taxon>
        <taxon>Fungi</taxon>
        <taxon>Dikarya</taxon>
        <taxon>Basidiomycota</taxon>
        <taxon>Agaricomycotina</taxon>
        <taxon>Agaricomycetes</taxon>
        <taxon>Sistotremastrales</taxon>
        <taxon>Sistotremastraceae</taxon>
        <taxon>Sistotremastrum</taxon>
    </lineage>
</organism>
<gene>
    <name evidence="1" type="ORF">SISSUDRAFT_516856</name>
</gene>
<reference evidence="1 2" key="1">
    <citation type="journal article" date="2016" name="Mol. Biol. Evol.">
        <title>Comparative Genomics of Early-Diverging Mushroom-Forming Fungi Provides Insights into the Origins of Lignocellulose Decay Capabilities.</title>
        <authorList>
            <person name="Nagy L.G."/>
            <person name="Riley R."/>
            <person name="Tritt A."/>
            <person name="Adam C."/>
            <person name="Daum C."/>
            <person name="Floudas D."/>
            <person name="Sun H."/>
            <person name="Yadav J.S."/>
            <person name="Pangilinan J."/>
            <person name="Larsson K.H."/>
            <person name="Matsuura K."/>
            <person name="Barry K."/>
            <person name="Labutti K."/>
            <person name="Kuo R."/>
            <person name="Ohm R.A."/>
            <person name="Bhattacharya S.S."/>
            <person name="Shirouzu T."/>
            <person name="Yoshinaga Y."/>
            <person name="Martin F.M."/>
            <person name="Grigoriev I.V."/>
            <person name="Hibbett D.S."/>
        </authorList>
    </citation>
    <scope>NUCLEOTIDE SEQUENCE [LARGE SCALE GENOMIC DNA]</scope>
    <source>
        <strain evidence="1 2">HHB10207 ss-3</strain>
    </source>
</reference>
<dbReference type="Proteomes" id="UP000076798">
    <property type="component" value="Unassembled WGS sequence"/>
</dbReference>
<name>A0A166F8M7_9AGAM</name>
<protein>
    <submittedName>
        <fullName evidence="1">Uncharacterized protein</fullName>
    </submittedName>
</protein>